<keyword evidence="1" id="KW-0436">Ligase</keyword>
<evidence type="ECO:0000256" key="3">
    <source>
        <dbReference type="ARBA" id="ARBA00022840"/>
    </source>
</evidence>
<dbReference type="PANTHER" id="PTHR22594">
    <property type="entry name" value="ASPARTYL/LYSYL-TRNA SYNTHETASE"/>
    <property type="match status" value="1"/>
</dbReference>
<protein>
    <submittedName>
        <fullName evidence="8">tRNA synthetases class II family protein</fullName>
    </submittedName>
</protein>
<proteinExistence type="predicted"/>
<accession>A0ABN0R178</accession>
<evidence type="ECO:0000313" key="8">
    <source>
        <dbReference type="EMBL" id="EUA90760.1"/>
    </source>
</evidence>
<evidence type="ECO:0000256" key="2">
    <source>
        <dbReference type="ARBA" id="ARBA00022741"/>
    </source>
</evidence>
<dbReference type="InterPro" id="IPR004364">
    <property type="entry name" value="Aa-tRNA-synt_II"/>
</dbReference>
<keyword evidence="4" id="KW-0648">Protein biosynthesis</keyword>
<gene>
    <name evidence="8" type="ORF">I551_2755</name>
</gene>
<evidence type="ECO:0000256" key="5">
    <source>
        <dbReference type="ARBA" id="ARBA00023146"/>
    </source>
</evidence>
<keyword evidence="9" id="KW-1185">Reference proteome</keyword>
<dbReference type="Proteomes" id="UP000020681">
    <property type="component" value="Unassembled WGS sequence"/>
</dbReference>
<dbReference type="EMBL" id="JAOL01000099">
    <property type="protein sequence ID" value="EUA90760.1"/>
    <property type="molecule type" value="Genomic_DNA"/>
</dbReference>
<feature type="domain" description="Aminoacyl-tRNA synthetase class II (D/K/N)" evidence="7">
    <location>
        <begin position="52"/>
        <end position="169"/>
    </location>
</feature>
<evidence type="ECO:0000313" key="9">
    <source>
        <dbReference type="Proteomes" id="UP000020681"/>
    </source>
</evidence>
<evidence type="ECO:0000256" key="4">
    <source>
        <dbReference type="ARBA" id="ARBA00022917"/>
    </source>
</evidence>
<dbReference type="PANTHER" id="PTHR22594:SF5">
    <property type="entry name" value="ASPARTATE--TRNA LIGASE, MITOCHONDRIAL"/>
    <property type="match status" value="1"/>
</dbReference>
<feature type="compositionally biased region" description="Basic and acidic residues" evidence="6">
    <location>
        <begin position="1"/>
        <end position="13"/>
    </location>
</feature>
<evidence type="ECO:0000259" key="7">
    <source>
        <dbReference type="Pfam" id="PF00152"/>
    </source>
</evidence>
<keyword evidence="5 8" id="KW-0030">Aminoacyl-tRNA synthetase</keyword>
<comment type="caution">
    <text evidence="8">The sequence shown here is derived from an EMBL/GenBank/DDBJ whole genome shotgun (WGS) entry which is preliminary data.</text>
</comment>
<dbReference type="Gene3D" id="3.30.1360.30">
    <property type="entry name" value="GAD-like domain"/>
    <property type="match status" value="1"/>
</dbReference>
<sequence length="193" mass="20285">MAKNLTDAERDGLAAHVGASPGTASSSRRTGEGVAGAAGAARIEIAERLNLIDPSAWEFVWVVDPPLFEPAEDATASGDVAVGSGAWTAVHHAFTAPKPELEDRIESDPGSVLADAYDIVCNGHEIGGGSIRIHRRDIQERVFAVMGLSKAEAEEKFGFLLEALTFGARRMAASRSGGTGSARCWPEPIRSAM</sequence>
<evidence type="ECO:0000256" key="1">
    <source>
        <dbReference type="ARBA" id="ARBA00022598"/>
    </source>
</evidence>
<dbReference type="SUPFAM" id="SSF55681">
    <property type="entry name" value="Class II aaRS and biotin synthetases"/>
    <property type="match status" value="1"/>
</dbReference>
<dbReference type="Gene3D" id="3.30.930.10">
    <property type="entry name" value="Bira Bifunctional Protein, Domain 2"/>
    <property type="match status" value="1"/>
</dbReference>
<dbReference type="Pfam" id="PF00152">
    <property type="entry name" value="tRNA-synt_2"/>
    <property type="match status" value="1"/>
</dbReference>
<feature type="region of interest" description="Disordered" evidence="6">
    <location>
        <begin position="1"/>
        <end position="32"/>
    </location>
</feature>
<reference evidence="8 9" key="1">
    <citation type="submission" date="2014-01" db="EMBL/GenBank/DDBJ databases">
        <authorList>
            <person name="Dobos K."/>
            <person name="Lenaerts A."/>
            <person name="Ordway D."/>
            <person name="DeGroote M.A."/>
            <person name="Parker T."/>
            <person name="Sizemore C."/>
            <person name="Tallon L.J."/>
            <person name="Sadzewicz L.K."/>
            <person name="Sengamalay N."/>
            <person name="Fraser C.M."/>
            <person name="Hine E."/>
            <person name="Shefchek K.A."/>
            <person name="Das S.P."/>
            <person name="Tettelin H."/>
        </authorList>
    </citation>
    <scope>NUCLEOTIDE SEQUENCE [LARGE SCALE GENOMIC DNA]</scope>
    <source>
        <strain evidence="8 9">Harvey</strain>
    </source>
</reference>
<evidence type="ECO:0000256" key="6">
    <source>
        <dbReference type="SAM" id="MobiDB-lite"/>
    </source>
</evidence>
<dbReference type="InterPro" id="IPR045864">
    <property type="entry name" value="aa-tRNA-synth_II/BPL/LPL"/>
</dbReference>
<organism evidence="8 9">
    <name type="scientific">Mycobacterium ulcerans str. Harvey</name>
    <dbReference type="NCBI Taxonomy" id="1299332"/>
    <lineage>
        <taxon>Bacteria</taxon>
        <taxon>Bacillati</taxon>
        <taxon>Actinomycetota</taxon>
        <taxon>Actinomycetes</taxon>
        <taxon>Mycobacteriales</taxon>
        <taxon>Mycobacteriaceae</taxon>
        <taxon>Mycobacterium</taxon>
        <taxon>Mycobacterium ulcerans group</taxon>
    </lineage>
</organism>
<dbReference type="InterPro" id="IPR004115">
    <property type="entry name" value="GAD-like_sf"/>
</dbReference>
<keyword evidence="2" id="KW-0547">Nucleotide-binding</keyword>
<name>A0ABN0R178_MYCUL</name>
<keyword evidence="3" id="KW-0067">ATP-binding</keyword>
<dbReference type="GO" id="GO:0004812">
    <property type="term" value="F:aminoacyl-tRNA ligase activity"/>
    <property type="evidence" value="ECO:0007669"/>
    <property type="project" value="UniProtKB-KW"/>
</dbReference>